<protein>
    <submittedName>
        <fullName evidence="2">Uncharacterized protein</fullName>
    </submittedName>
</protein>
<feature type="region of interest" description="Disordered" evidence="1">
    <location>
        <begin position="1"/>
        <end position="42"/>
    </location>
</feature>
<organism evidence="2 3">
    <name type="scientific">Clohesyomyces aquaticus</name>
    <dbReference type="NCBI Taxonomy" id="1231657"/>
    <lineage>
        <taxon>Eukaryota</taxon>
        <taxon>Fungi</taxon>
        <taxon>Dikarya</taxon>
        <taxon>Ascomycota</taxon>
        <taxon>Pezizomycotina</taxon>
        <taxon>Dothideomycetes</taxon>
        <taxon>Pleosporomycetidae</taxon>
        <taxon>Pleosporales</taxon>
        <taxon>Lindgomycetaceae</taxon>
        <taxon>Clohesyomyces</taxon>
    </lineage>
</organism>
<dbReference type="Proteomes" id="UP000193144">
    <property type="component" value="Unassembled WGS sequence"/>
</dbReference>
<evidence type="ECO:0000313" key="2">
    <source>
        <dbReference type="EMBL" id="ORX97053.1"/>
    </source>
</evidence>
<dbReference type="STRING" id="1231657.A0A1Y1YGS2"/>
<gene>
    <name evidence="2" type="ORF">BCR34DRAFT_173298</name>
</gene>
<dbReference type="AlphaFoldDB" id="A0A1Y1YGS2"/>
<reference evidence="2 3" key="1">
    <citation type="submission" date="2016-07" db="EMBL/GenBank/DDBJ databases">
        <title>Pervasive Adenine N6-methylation of Active Genes in Fungi.</title>
        <authorList>
            <consortium name="DOE Joint Genome Institute"/>
            <person name="Mondo S.J."/>
            <person name="Dannebaum R.O."/>
            <person name="Kuo R.C."/>
            <person name="Labutti K."/>
            <person name="Haridas S."/>
            <person name="Kuo A."/>
            <person name="Salamov A."/>
            <person name="Ahrendt S.R."/>
            <person name="Lipzen A."/>
            <person name="Sullivan W."/>
            <person name="Andreopoulos W.B."/>
            <person name="Clum A."/>
            <person name="Lindquist E."/>
            <person name="Daum C."/>
            <person name="Ramamoorthy G.K."/>
            <person name="Gryganskyi A."/>
            <person name="Culley D."/>
            <person name="Magnuson J.K."/>
            <person name="James T.Y."/>
            <person name="O'Malley M.A."/>
            <person name="Stajich J.E."/>
            <person name="Spatafora J.W."/>
            <person name="Visel A."/>
            <person name="Grigoriev I.V."/>
        </authorList>
    </citation>
    <scope>NUCLEOTIDE SEQUENCE [LARGE SCALE GENOMIC DNA]</scope>
    <source>
        <strain evidence="2 3">CBS 115471</strain>
    </source>
</reference>
<name>A0A1Y1YGS2_9PLEO</name>
<comment type="caution">
    <text evidence="2">The sequence shown here is derived from an EMBL/GenBank/DDBJ whole genome shotgun (WGS) entry which is preliminary data.</text>
</comment>
<feature type="compositionally biased region" description="Polar residues" evidence="1">
    <location>
        <begin position="1"/>
        <end position="11"/>
    </location>
</feature>
<dbReference type="OrthoDB" id="3793479at2759"/>
<proteinExistence type="predicted"/>
<dbReference type="EMBL" id="MCFA01000242">
    <property type="protein sequence ID" value="ORX97053.1"/>
    <property type="molecule type" value="Genomic_DNA"/>
</dbReference>
<evidence type="ECO:0000313" key="3">
    <source>
        <dbReference type="Proteomes" id="UP000193144"/>
    </source>
</evidence>
<accession>A0A1Y1YGS2</accession>
<sequence length="383" mass="42168">MLCPTLDSTRTMSHDQPLRSDSMAKLNPHPNTHVDPNPTAMDTVNHQAASHLLDPQPHQQTFNGYDGHDVRALRGDFSARDKPSSSREDSATVLWKGIPPYLLTWELLGIVLSAGFLVLGACVASLEGQPQGDWSERIIQATKLAPSVWPIVFSGVVGGAVRIFAEWRVERGIPLLALEQLLGSLSMASSIITIFRWSIFRFSSAALILLWAFDPLGSQASFRAAYLQSRTGTIQGSITAYNPNLTTQLAVSTYQSASTRSKPVIRALYSASLYDYAASTQYVDPTNNITQGIITTLGGPQSAAIEAATDTWGNVRVPNLEYLSNYNESQPHQWLKTPWDQQVLNYSSLLGERVNGIDRNFTGNTTFMISSSYQRFMHSMVLP</sequence>
<evidence type="ECO:0000256" key="1">
    <source>
        <dbReference type="SAM" id="MobiDB-lite"/>
    </source>
</evidence>
<keyword evidence="3" id="KW-1185">Reference proteome</keyword>